<dbReference type="OrthoDB" id="2310150at2759"/>
<sequence length="322" mass="36583">MEKTKLPIILGAMTIGKAGKFSTDVAAFLNVFQNHGHNQIDTARYYGNGSSEEYLGGTNWQGRKLVMATKAYPFGTPGLTYQPDDLRANLLKSLKALKTNKVHLYYLHGPDRNTPFEVTLRALNELHHEGYFNHLGISNFMAWEVAMIQEICIRNNWIRPMVYQGLYNAIHRGVEPELFPCLRHYEMSFHAFNPLAGGYLTSRYRVGLSDVEQGSRFDPNTSQGQIYRSRYWNEAMFSALDEIRHAVGQHSITEAECALRWMMHHSKLSKDHGDAIIIGASSIKQLEENLRYLELGPLPDDVVAVLDSAWTKAKKTAGNYFH</sequence>
<comment type="caution">
    <text evidence="3">The sequence shown here is derived from an EMBL/GenBank/DDBJ whole genome shotgun (WGS) entry which is preliminary data.</text>
</comment>
<name>A0A9P9G363_FUSRE</name>
<dbReference type="InterPro" id="IPR050523">
    <property type="entry name" value="AKR_Detox_Biosynth"/>
</dbReference>
<dbReference type="AlphaFoldDB" id="A0A9P9G363"/>
<dbReference type="CDD" id="cd19075">
    <property type="entry name" value="AKR_AKR7A1-5"/>
    <property type="match status" value="1"/>
</dbReference>
<dbReference type="SUPFAM" id="SSF51430">
    <property type="entry name" value="NAD(P)-linked oxidoreductase"/>
    <property type="match status" value="1"/>
</dbReference>
<dbReference type="Proteomes" id="UP000720189">
    <property type="component" value="Unassembled WGS sequence"/>
</dbReference>
<evidence type="ECO:0000259" key="2">
    <source>
        <dbReference type="Pfam" id="PF00248"/>
    </source>
</evidence>
<dbReference type="PANTHER" id="PTHR43364:SF4">
    <property type="entry name" value="NAD(P)-LINKED OXIDOREDUCTASE SUPERFAMILY PROTEIN"/>
    <property type="match status" value="1"/>
</dbReference>
<keyword evidence="1" id="KW-0560">Oxidoreductase</keyword>
<dbReference type="InterPro" id="IPR036812">
    <property type="entry name" value="NAD(P)_OxRdtase_dom_sf"/>
</dbReference>
<accession>A0A9P9G363</accession>
<proteinExistence type="predicted"/>
<dbReference type="Pfam" id="PF00248">
    <property type="entry name" value="Aldo_ket_red"/>
    <property type="match status" value="1"/>
</dbReference>
<dbReference type="GO" id="GO:0016491">
    <property type="term" value="F:oxidoreductase activity"/>
    <property type="evidence" value="ECO:0007669"/>
    <property type="project" value="UniProtKB-KW"/>
</dbReference>
<dbReference type="EMBL" id="JAGMUX010000019">
    <property type="protein sequence ID" value="KAH7232249.1"/>
    <property type="molecule type" value="Genomic_DNA"/>
</dbReference>
<dbReference type="InterPro" id="IPR023210">
    <property type="entry name" value="NADP_OxRdtase_dom"/>
</dbReference>
<dbReference type="PANTHER" id="PTHR43364">
    <property type="entry name" value="NADH-SPECIFIC METHYLGLYOXAL REDUCTASE-RELATED"/>
    <property type="match status" value="1"/>
</dbReference>
<dbReference type="GeneID" id="70226164"/>
<dbReference type="Gene3D" id="3.20.20.100">
    <property type="entry name" value="NADP-dependent oxidoreductase domain"/>
    <property type="match status" value="1"/>
</dbReference>
<gene>
    <name evidence="3" type="ORF">BKA55DRAFT_598257</name>
</gene>
<evidence type="ECO:0000256" key="1">
    <source>
        <dbReference type="ARBA" id="ARBA00023002"/>
    </source>
</evidence>
<evidence type="ECO:0000313" key="3">
    <source>
        <dbReference type="EMBL" id="KAH7232249.1"/>
    </source>
</evidence>
<keyword evidence="4" id="KW-1185">Reference proteome</keyword>
<dbReference type="RefSeq" id="XP_046043909.1">
    <property type="nucleotide sequence ID" value="XM_046196210.1"/>
</dbReference>
<reference evidence="3" key="1">
    <citation type="journal article" date="2021" name="Nat. Commun.">
        <title>Genetic determinants of endophytism in the Arabidopsis root mycobiome.</title>
        <authorList>
            <person name="Mesny F."/>
            <person name="Miyauchi S."/>
            <person name="Thiergart T."/>
            <person name="Pickel B."/>
            <person name="Atanasova L."/>
            <person name="Karlsson M."/>
            <person name="Huettel B."/>
            <person name="Barry K.W."/>
            <person name="Haridas S."/>
            <person name="Chen C."/>
            <person name="Bauer D."/>
            <person name="Andreopoulos W."/>
            <person name="Pangilinan J."/>
            <person name="LaButti K."/>
            <person name="Riley R."/>
            <person name="Lipzen A."/>
            <person name="Clum A."/>
            <person name="Drula E."/>
            <person name="Henrissat B."/>
            <person name="Kohler A."/>
            <person name="Grigoriev I.V."/>
            <person name="Martin F.M."/>
            <person name="Hacquard S."/>
        </authorList>
    </citation>
    <scope>NUCLEOTIDE SEQUENCE</scope>
    <source>
        <strain evidence="3">MPI-CAGE-AT-0023</strain>
    </source>
</reference>
<protein>
    <submittedName>
        <fullName evidence="3">NADP-dependent oxidoreductase domain-containing protein</fullName>
    </submittedName>
</protein>
<organism evidence="3 4">
    <name type="scientific">Fusarium redolens</name>
    <dbReference type="NCBI Taxonomy" id="48865"/>
    <lineage>
        <taxon>Eukaryota</taxon>
        <taxon>Fungi</taxon>
        <taxon>Dikarya</taxon>
        <taxon>Ascomycota</taxon>
        <taxon>Pezizomycotina</taxon>
        <taxon>Sordariomycetes</taxon>
        <taxon>Hypocreomycetidae</taxon>
        <taxon>Hypocreales</taxon>
        <taxon>Nectriaceae</taxon>
        <taxon>Fusarium</taxon>
        <taxon>Fusarium redolens species complex</taxon>
    </lineage>
</organism>
<evidence type="ECO:0000313" key="4">
    <source>
        <dbReference type="Proteomes" id="UP000720189"/>
    </source>
</evidence>
<feature type="domain" description="NADP-dependent oxidoreductase" evidence="2">
    <location>
        <begin position="7"/>
        <end position="310"/>
    </location>
</feature>